<dbReference type="GO" id="GO:0030134">
    <property type="term" value="C:COPII-coated ER to Golgi transport vesicle"/>
    <property type="evidence" value="ECO:0007669"/>
    <property type="project" value="TreeGrafter"/>
</dbReference>
<evidence type="ECO:0000256" key="1">
    <source>
        <dbReference type="ARBA" id="ARBA00004257"/>
    </source>
</evidence>
<name>A0A9Q0YDD3_HOLLE</name>
<evidence type="ECO:0000313" key="7">
    <source>
        <dbReference type="Proteomes" id="UP001152320"/>
    </source>
</evidence>
<gene>
    <name evidence="6" type="ORF">HOLleu_40348</name>
</gene>
<protein>
    <recommendedName>
        <fullName evidence="3">Endoplasmic reticulum-Golgi intermediate compartment protein 3</fullName>
    </recommendedName>
</protein>
<reference evidence="6" key="1">
    <citation type="submission" date="2021-10" db="EMBL/GenBank/DDBJ databases">
        <title>Tropical sea cucumber genome reveals ecological adaptation and Cuvierian tubules defense mechanism.</title>
        <authorList>
            <person name="Chen T."/>
        </authorList>
    </citation>
    <scope>NUCLEOTIDE SEQUENCE</scope>
    <source>
        <strain evidence="6">Nanhai2018</strain>
        <tissue evidence="6">Muscle</tissue>
    </source>
</reference>
<dbReference type="Pfam" id="PF07970">
    <property type="entry name" value="COPIIcoated_ERV"/>
    <property type="match status" value="1"/>
</dbReference>
<dbReference type="OrthoDB" id="270930at2759"/>
<dbReference type="GO" id="GO:0006890">
    <property type="term" value="P:retrograde vesicle-mediated transport, Golgi to endoplasmic reticulum"/>
    <property type="evidence" value="ECO:0007669"/>
    <property type="project" value="TreeGrafter"/>
</dbReference>
<organism evidence="6 7">
    <name type="scientific">Holothuria leucospilota</name>
    <name type="common">Black long sea cucumber</name>
    <name type="synonym">Mertensiothuria leucospilota</name>
    <dbReference type="NCBI Taxonomy" id="206669"/>
    <lineage>
        <taxon>Eukaryota</taxon>
        <taxon>Metazoa</taxon>
        <taxon>Echinodermata</taxon>
        <taxon>Eleutherozoa</taxon>
        <taxon>Echinozoa</taxon>
        <taxon>Holothuroidea</taxon>
        <taxon>Aspidochirotacea</taxon>
        <taxon>Aspidochirotida</taxon>
        <taxon>Holothuriidae</taxon>
        <taxon>Holothuria</taxon>
    </lineage>
</organism>
<proteinExistence type="inferred from homology"/>
<dbReference type="PANTHER" id="PTHR10984">
    <property type="entry name" value="ENDOPLASMIC RETICULUM-GOLGI INTERMEDIATE COMPARTMENT PROTEIN"/>
    <property type="match status" value="1"/>
</dbReference>
<keyword evidence="7" id="KW-1185">Reference proteome</keyword>
<dbReference type="InterPro" id="IPR045888">
    <property type="entry name" value="Erv"/>
</dbReference>
<comment type="subcellular location">
    <subcellularLocation>
        <location evidence="1">Golgi apparatus</location>
        <location evidence="1">cis-Golgi network membrane</location>
        <topology evidence="1">Multi-pass membrane protein</topology>
    </subcellularLocation>
</comment>
<dbReference type="AlphaFoldDB" id="A0A9Q0YDD3"/>
<evidence type="ECO:0000259" key="5">
    <source>
        <dbReference type="Pfam" id="PF07970"/>
    </source>
</evidence>
<sequence length="181" mass="20400">MEVNKVAGNFHFAPGKSFQQHHTHIHDLQPFSGTQFNMSHMINQLSFGMEYPGMENPLDNVKVTDVKGSSMYQYFVKIVPTTYLKLDESIIRSNQYSVTKHEKRVSTTSPLGEQGLPGVFILYELSPLMVKYTEKSRSFMHFLTGVCAIVGGIFTVAGLIDSMIYHSSRALQKKIELGKAF</sequence>
<keyword evidence="4" id="KW-0472">Membrane</keyword>
<dbReference type="Proteomes" id="UP001152320">
    <property type="component" value="Chromosome 22"/>
</dbReference>
<dbReference type="GO" id="GO:0000139">
    <property type="term" value="C:Golgi membrane"/>
    <property type="evidence" value="ECO:0007669"/>
    <property type="project" value="TreeGrafter"/>
</dbReference>
<feature type="transmembrane region" description="Helical" evidence="4">
    <location>
        <begin position="139"/>
        <end position="160"/>
    </location>
</feature>
<evidence type="ECO:0000256" key="3">
    <source>
        <dbReference type="ARBA" id="ARBA00040493"/>
    </source>
</evidence>
<evidence type="ECO:0000256" key="2">
    <source>
        <dbReference type="ARBA" id="ARBA00005648"/>
    </source>
</evidence>
<dbReference type="GO" id="GO:0005789">
    <property type="term" value="C:endoplasmic reticulum membrane"/>
    <property type="evidence" value="ECO:0007669"/>
    <property type="project" value="TreeGrafter"/>
</dbReference>
<dbReference type="InterPro" id="IPR012936">
    <property type="entry name" value="Erv_C"/>
</dbReference>
<comment type="caution">
    <text evidence="6">The sequence shown here is derived from an EMBL/GenBank/DDBJ whole genome shotgun (WGS) entry which is preliminary data.</text>
</comment>
<keyword evidence="4" id="KW-1133">Transmembrane helix</keyword>
<dbReference type="EMBL" id="JAIZAY010000022">
    <property type="protein sequence ID" value="KAJ8020692.1"/>
    <property type="molecule type" value="Genomic_DNA"/>
</dbReference>
<evidence type="ECO:0000313" key="6">
    <source>
        <dbReference type="EMBL" id="KAJ8020692.1"/>
    </source>
</evidence>
<keyword evidence="4" id="KW-0812">Transmembrane</keyword>
<dbReference type="PANTHER" id="PTHR10984:SF25">
    <property type="entry name" value="ENDOPLASMIC RETICULUM-GOLGI INTERMEDIATE COMPARTMENT PROTEIN 3"/>
    <property type="match status" value="1"/>
</dbReference>
<comment type="similarity">
    <text evidence="2">Belongs to the ERGIC family.</text>
</comment>
<dbReference type="GO" id="GO:0006888">
    <property type="term" value="P:endoplasmic reticulum to Golgi vesicle-mediated transport"/>
    <property type="evidence" value="ECO:0007669"/>
    <property type="project" value="TreeGrafter"/>
</dbReference>
<feature type="domain" description="Endoplasmic reticulum vesicle transporter C-terminal" evidence="5">
    <location>
        <begin position="1"/>
        <end position="161"/>
    </location>
</feature>
<evidence type="ECO:0000256" key="4">
    <source>
        <dbReference type="SAM" id="Phobius"/>
    </source>
</evidence>
<accession>A0A9Q0YDD3</accession>